<reference evidence="1 2" key="1">
    <citation type="submission" date="2018-10" db="EMBL/GenBank/DDBJ databases">
        <title>Butyricimonas faecalis sp. nov., isolated from human faeces and emended description of the genus Butyricimonas.</title>
        <authorList>
            <person name="Le Roy T."/>
            <person name="Van der Smissen P."/>
            <person name="Paquot A."/>
            <person name="Delzenne N."/>
            <person name="Muccioli G."/>
            <person name="Collet J.-F."/>
            <person name="Cani P.D."/>
        </authorList>
    </citation>
    <scope>NUCLEOTIDE SEQUENCE [LARGE SCALE GENOMIC DNA]</scope>
    <source>
        <strain evidence="1 2">H184</strain>
    </source>
</reference>
<name>A0A3Q9IQW1_9BACT</name>
<gene>
    <name evidence="1" type="ORF">D8S85_09365</name>
</gene>
<dbReference type="KEGG" id="buy:D8S85_09365"/>
<keyword evidence="2" id="KW-1185">Reference proteome</keyword>
<sequence length="206" mass="24562">MYNYLKQRFKHAIRFRHKRGYGVHSPFVFDLITNVIKEKAVYYDFERIEAMGNIREKERKLYRLLFRLAEYFSYRNVLCVGERSPWASMYLAAVSKQMVLLNGGCACSGAEYTEQVKPGDLKGREIDMIFLGRAFEEDWDEAWEEVLRARRRGPLCIVVKDIYKGRFNSLVWRQLRQEGTVSIDMMWYGIVFFDTRLQKGRYNMII</sequence>
<proteinExistence type="predicted"/>
<protein>
    <recommendedName>
        <fullName evidence="3">Class I SAM-dependent methyltransferase</fullName>
    </recommendedName>
</protein>
<evidence type="ECO:0000313" key="2">
    <source>
        <dbReference type="Proteomes" id="UP000270673"/>
    </source>
</evidence>
<dbReference type="RefSeq" id="WP_127074993.1">
    <property type="nucleotide sequence ID" value="NZ_CP032819.1"/>
</dbReference>
<dbReference type="Proteomes" id="UP000270673">
    <property type="component" value="Chromosome"/>
</dbReference>
<dbReference type="OrthoDB" id="5464618at2"/>
<dbReference type="EMBL" id="CP032819">
    <property type="protein sequence ID" value="AZS29736.1"/>
    <property type="molecule type" value="Genomic_DNA"/>
</dbReference>
<accession>A0A3Q9IQW1</accession>
<dbReference type="AlphaFoldDB" id="A0A3Q9IQW1"/>
<evidence type="ECO:0008006" key="3">
    <source>
        <dbReference type="Google" id="ProtNLM"/>
    </source>
</evidence>
<evidence type="ECO:0000313" key="1">
    <source>
        <dbReference type="EMBL" id="AZS29736.1"/>
    </source>
</evidence>
<organism evidence="1 2">
    <name type="scientific">Butyricimonas faecalis</name>
    <dbReference type="NCBI Taxonomy" id="2093856"/>
    <lineage>
        <taxon>Bacteria</taxon>
        <taxon>Pseudomonadati</taxon>
        <taxon>Bacteroidota</taxon>
        <taxon>Bacteroidia</taxon>
        <taxon>Bacteroidales</taxon>
        <taxon>Odoribacteraceae</taxon>
        <taxon>Butyricimonas</taxon>
    </lineage>
</organism>